<dbReference type="SUPFAM" id="SSF56300">
    <property type="entry name" value="Metallo-dependent phosphatases"/>
    <property type="match status" value="1"/>
</dbReference>
<evidence type="ECO:0000256" key="3">
    <source>
        <dbReference type="ARBA" id="ARBA00013365"/>
    </source>
</evidence>
<keyword evidence="7" id="KW-0233">DNA recombination</keyword>
<evidence type="ECO:0000259" key="9">
    <source>
        <dbReference type="Pfam" id="PF12320"/>
    </source>
</evidence>
<proteinExistence type="inferred from homology"/>
<evidence type="ECO:0000313" key="10">
    <source>
        <dbReference type="EMBL" id="MFD3266379.1"/>
    </source>
</evidence>
<comment type="caution">
    <text evidence="10">The sequence shown here is derived from an EMBL/GenBank/DDBJ whole genome shotgun (WGS) entry which is preliminary data.</text>
</comment>
<keyword evidence="5 7" id="KW-0378">Hydrolase</keyword>
<dbReference type="PANTHER" id="PTHR30337">
    <property type="entry name" value="COMPONENT OF ATP-DEPENDENT DSDNA EXONUCLEASE"/>
    <property type="match status" value="1"/>
</dbReference>
<evidence type="ECO:0000256" key="4">
    <source>
        <dbReference type="ARBA" id="ARBA00022722"/>
    </source>
</evidence>
<dbReference type="Pfam" id="PF12320">
    <property type="entry name" value="SbcD_C"/>
    <property type="match status" value="1"/>
</dbReference>
<dbReference type="InterPro" id="IPR004843">
    <property type="entry name" value="Calcineurin-like_PHP"/>
</dbReference>
<keyword evidence="11" id="KW-1185">Reference proteome</keyword>
<feature type="domain" description="Nuclease SbcCD subunit D C-terminal" evidence="9">
    <location>
        <begin position="268"/>
        <end position="357"/>
    </location>
</feature>
<keyword evidence="7" id="KW-0255">Endonuclease</keyword>
<dbReference type="Pfam" id="PF00149">
    <property type="entry name" value="Metallophos"/>
    <property type="match status" value="1"/>
</dbReference>
<dbReference type="GO" id="GO:0004527">
    <property type="term" value="F:exonuclease activity"/>
    <property type="evidence" value="ECO:0007669"/>
    <property type="project" value="UniProtKB-KW"/>
</dbReference>
<accession>A0ABW6CTI2</accession>
<dbReference type="PANTHER" id="PTHR30337:SF0">
    <property type="entry name" value="NUCLEASE SBCCD SUBUNIT D"/>
    <property type="match status" value="1"/>
</dbReference>
<evidence type="ECO:0000256" key="1">
    <source>
        <dbReference type="ARBA" id="ARBA00010555"/>
    </source>
</evidence>
<gene>
    <name evidence="7" type="primary">sbcD</name>
    <name evidence="10" type="ORF">OCL97_20750</name>
</gene>
<dbReference type="NCBIfam" id="TIGR00619">
    <property type="entry name" value="sbcd"/>
    <property type="match status" value="1"/>
</dbReference>
<organism evidence="10 11">
    <name type="scientific">Phenylobacterium ferrooxidans</name>
    <dbReference type="NCBI Taxonomy" id="2982689"/>
    <lineage>
        <taxon>Bacteria</taxon>
        <taxon>Pseudomonadati</taxon>
        <taxon>Pseudomonadota</taxon>
        <taxon>Alphaproteobacteria</taxon>
        <taxon>Caulobacterales</taxon>
        <taxon>Caulobacteraceae</taxon>
        <taxon>Phenylobacterium</taxon>
    </lineage>
</organism>
<protein>
    <recommendedName>
        <fullName evidence="3 7">Nuclease SbcCD subunit D</fullName>
    </recommendedName>
</protein>
<sequence length="383" mass="40909">MRILHTSDWHLGRTLAQESLLDDQARLLDQVFEAIIDHEVDALIIAGDLFDRAVPRKEAVQLFNDFLARVYGKTGAAIVAIAGNHDAPDRISFNAALQDPRRVLIRGPLRDRPQALVLSDVHGQVAFSALPYCEIFAAREAFGDVGIASPAHALAAQLVQARQHVPAGARWVVTAHAFVEGGQITETERPLAQVGGIETVPSAIFDGAAYVALGHLHRAQDAGAPHIRYCGSWMGFGFDEADEEKSLTLVDLGAAGVSKITEIPLTSPRPLRIVTGKLDDLLAAGRAPGALGADALIKAVLTDEGALIDAIGQLRAVYPHVLQLERLNRLAAVGPGAAATTADRRDPVKLVASFLDAVRGRVPDDTETSMIDEALTDLQSEEV</sequence>
<comment type="similarity">
    <text evidence="1 7">Belongs to the SbcD family.</text>
</comment>
<keyword evidence="7" id="KW-0235">DNA replication</keyword>
<dbReference type="InterPro" id="IPR004593">
    <property type="entry name" value="SbcD"/>
</dbReference>
<evidence type="ECO:0000256" key="7">
    <source>
        <dbReference type="RuleBase" id="RU363069"/>
    </source>
</evidence>
<dbReference type="InterPro" id="IPR041796">
    <property type="entry name" value="Mre11_N"/>
</dbReference>
<evidence type="ECO:0000256" key="2">
    <source>
        <dbReference type="ARBA" id="ARBA00011322"/>
    </source>
</evidence>
<dbReference type="InterPro" id="IPR050535">
    <property type="entry name" value="DNA_Repair-Maintenance_Comp"/>
</dbReference>
<keyword evidence="6 7" id="KW-0269">Exonuclease</keyword>
<dbReference type="CDD" id="cd00840">
    <property type="entry name" value="MPP_Mre11_N"/>
    <property type="match status" value="1"/>
</dbReference>
<comment type="function">
    <text evidence="7">SbcCD cleaves DNA hairpin structures. These structures can inhibit DNA replication and are intermediates in certain DNA recombination reactions. The complex acts as a 3'-&gt;5' double strand exonuclease that can open hairpins. It also has a 5' single-strand endonuclease activity.</text>
</comment>
<evidence type="ECO:0000256" key="5">
    <source>
        <dbReference type="ARBA" id="ARBA00022801"/>
    </source>
</evidence>
<dbReference type="InterPro" id="IPR026843">
    <property type="entry name" value="SbcD_C"/>
</dbReference>
<dbReference type="InterPro" id="IPR029052">
    <property type="entry name" value="Metallo-depent_PP-like"/>
</dbReference>
<dbReference type="Gene3D" id="3.60.21.10">
    <property type="match status" value="1"/>
</dbReference>
<keyword evidence="4 7" id="KW-0540">Nuclease</keyword>
<dbReference type="RefSeq" id="WP_377371632.1">
    <property type="nucleotide sequence ID" value="NZ_JAOTJD010000056.1"/>
</dbReference>
<dbReference type="EMBL" id="JAOTJD010000056">
    <property type="protein sequence ID" value="MFD3266379.1"/>
    <property type="molecule type" value="Genomic_DNA"/>
</dbReference>
<feature type="domain" description="Calcineurin-like phosphoesterase" evidence="8">
    <location>
        <begin position="1"/>
        <end position="93"/>
    </location>
</feature>
<reference evidence="10 11" key="1">
    <citation type="submission" date="2022-09" db="EMBL/GenBank/DDBJ databases">
        <title>New species of Phenylobacterium.</title>
        <authorList>
            <person name="Mieszkin S."/>
        </authorList>
    </citation>
    <scope>NUCLEOTIDE SEQUENCE [LARGE SCALE GENOMIC DNA]</scope>
    <source>
        <strain evidence="10 11">HK31-G</strain>
    </source>
</reference>
<dbReference type="Proteomes" id="UP001598130">
    <property type="component" value="Unassembled WGS sequence"/>
</dbReference>
<name>A0ABW6CTI2_9CAUL</name>
<comment type="subunit">
    <text evidence="2 7">Heterodimer of SbcC and SbcD.</text>
</comment>
<evidence type="ECO:0000313" key="11">
    <source>
        <dbReference type="Proteomes" id="UP001598130"/>
    </source>
</evidence>
<evidence type="ECO:0000256" key="6">
    <source>
        <dbReference type="ARBA" id="ARBA00022839"/>
    </source>
</evidence>
<evidence type="ECO:0000259" key="8">
    <source>
        <dbReference type="Pfam" id="PF00149"/>
    </source>
</evidence>